<name>A0A212LNB9_9HYPH</name>
<sequence length="20" mass="2213">MILNAINIAAIITLNKNDEK</sequence>
<evidence type="ECO:0000313" key="1">
    <source>
        <dbReference type="EMBL" id="SCM79018.1"/>
    </source>
</evidence>
<accession>A0A212LNB9</accession>
<dbReference type="AlphaFoldDB" id="A0A212LNB9"/>
<gene>
    <name evidence="1" type="ORF">KL86PLE_90194</name>
</gene>
<protein>
    <submittedName>
        <fullName evidence="1">Uncharacterized protein</fullName>
    </submittedName>
</protein>
<reference evidence="1" key="1">
    <citation type="submission" date="2016-08" db="EMBL/GenBank/DDBJ databases">
        <authorList>
            <person name="Seilhamer J.J."/>
        </authorList>
    </citation>
    <scope>NUCLEOTIDE SEQUENCE</scope>
    <source>
        <strain evidence="1">86</strain>
    </source>
</reference>
<dbReference type="EMBL" id="FMJD01000013">
    <property type="protein sequence ID" value="SCM79018.1"/>
    <property type="molecule type" value="Genomic_DNA"/>
</dbReference>
<organism evidence="1">
    <name type="scientific">uncultured Pleomorphomonas sp</name>
    <dbReference type="NCBI Taxonomy" id="442121"/>
    <lineage>
        <taxon>Bacteria</taxon>
        <taxon>Pseudomonadati</taxon>
        <taxon>Pseudomonadota</taxon>
        <taxon>Alphaproteobacteria</taxon>
        <taxon>Hyphomicrobiales</taxon>
        <taxon>Pleomorphomonadaceae</taxon>
        <taxon>Pleomorphomonas</taxon>
        <taxon>environmental samples</taxon>
    </lineage>
</organism>
<proteinExistence type="predicted"/>